<feature type="chain" id="PRO_5007100262" evidence="1">
    <location>
        <begin position="25"/>
        <end position="54"/>
    </location>
</feature>
<feature type="signal peptide" evidence="1">
    <location>
        <begin position="1"/>
        <end position="24"/>
    </location>
</feature>
<accession>A0A101M487</accession>
<keyword evidence="1" id="KW-0732">Signal</keyword>
<sequence length="54" mass="6442">MELIKQNQRLLILALLLLLDPLDLLDHLNQLLLLVVLLKDRQNKTHQRDHLLNR</sequence>
<evidence type="ECO:0000256" key="1">
    <source>
        <dbReference type="SAM" id="SignalP"/>
    </source>
</evidence>
<dbReference type="EMBL" id="LKAM01000001">
    <property type="protein sequence ID" value="KUM50791.1"/>
    <property type="molecule type" value="Genomic_DNA"/>
</dbReference>
<evidence type="ECO:0000313" key="2">
    <source>
        <dbReference type="EMBL" id="KUM50791.1"/>
    </source>
</evidence>
<reference evidence="2" key="1">
    <citation type="journal article" date="2015" name="Genome Biol. Evol.">
        <title>Organellar Genomes of White Spruce (Picea glauca): Assembly and Annotation.</title>
        <authorList>
            <person name="Jackman S.D."/>
            <person name="Warren R.L."/>
            <person name="Gibb E.A."/>
            <person name="Vandervalk B.P."/>
            <person name="Mohamadi H."/>
            <person name="Chu J."/>
            <person name="Raymond A."/>
            <person name="Pleasance S."/>
            <person name="Coope R."/>
            <person name="Wildung M.R."/>
            <person name="Ritland C.E."/>
            <person name="Bousquet J."/>
            <person name="Jones S.J."/>
            <person name="Bohlmann J."/>
            <person name="Birol I."/>
        </authorList>
    </citation>
    <scope>NUCLEOTIDE SEQUENCE [LARGE SCALE GENOMIC DNA]</scope>
    <source>
        <tissue evidence="2">Flushing bud</tissue>
    </source>
</reference>
<dbReference type="AlphaFoldDB" id="A0A101M487"/>
<organism evidence="2">
    <name type="scientific">Picea glauca</name>
    <name type="common">White spruce</name>
    <name type="synonym">Pinus glauca</name>
    <dbReference type="NCBI Taxonomy" id="3330"/>
    <lineage>
        <taxon>Eukaryota</taxon>
        <taxon>Viridiplantae</taxon>
        <taxon>Streptophyta</taxon>
        <taxon>Embryophyta</taxon>
        <taxon>Tracheophyta</taxon>
        <taxon>Spermatophyta</taxon>
        <taxon>Pinopsida</taxon>
        <taxon>Pinidae</taxon>
        <taxon>Conifers I</taxon>
        <taxon>Pinales</taxon>
        <taxon>Pinaceae</taxon>
        <taxon>Picea</taxon>
    </lineage>
</organism>
<name>A0A101M487_PICGL</name>
<geneLocation type="mitochondrion" evidence="2"/>
<protein>
    <submittedName>
        <fullName evidence="2">Uncharacterized protein</fullName>
    </submittedName>
</protein>
<keyword evidence="2" id="KW-0496">Mitochondrion</keyword>
<gene>
    <name evidence="2" type="ORF">ABT39_MTgene635</name>
</gene>
<comment type="caution">
    <text evidence="2">The sequence shown here is derived from an EMBL/GenBank/DDBJ whole genome shotgun (WGS) entry which is preliminary data.</text>
</comment>
<proteinExistence type="predicted"/>